<evidence type="ECO:0000313" key="2">
    <source>
        <dbReference type="EMBL" id="EET59101.1"/>
    </source>
</evidence>
<name>C6LK23_9FIRM</name>
<sequence length="57" mass="6339">MNEPGSGGIKRLEDTPSIGRKSSRQSAKVAFDRAEPVKSAFALLSAKVRKPMRRIRR</sequence>
<keyword evidence="3" id="KW-1185">Reference proteome</keyword>
<reference evidence="2" key="1">
    <citation type="submission" date="2009-07" db="EMBL/GenBank/DDBJ databases">
        <authorList>
            <person name="Weinstock G."/>
            <person name="Sodergren E."/>
            <person name="Clifton S."/>
            <person name="Fulton L."/>
            <person name="Fulton B."/>
            <person name="Courtney L."/>
            <person name="Fronick C."/>
            <person name="Harrison M."/>
            <person name="Strong C."/>
            <person name="Farmer C."/>
            <person name="Delahaunty K."/>
            <person name="Markovic C."/>
            <person name="Hall O."/>
            <person name="Minx P."/>
            <person name="Tomlinson C."/>
            <person name="Mitreva M."/>
            <person name="Nelson J."/>
            <person name="Hou S."/>
            <person name="Wollam A."/>
            <person name="Pepin K.H."/>
            <person name="Johnson M."/>
            <person name="Bhonagiri V."/>
            <person name="Nash W.E."/>
            <person name="Warren W."/>
            <person name="Chinwalla A."/>
            <person name="Mardis E.R."/>
            <person name="Wilson R.K."/>
        </authorList>
    </citation>
    <scope>NUCLEOTIDE SEQUENCE [LARGE SCALE GENOMIC DNA]</scope>
    <source>
        <strain evidence="2">DSM 14469</strain>
    </source>
</reference>
<organism evidence="2 3">
    <name type="scientific">Marvinbryantia formatexigens DSM 14469</name>
    <dbReference type="NCBI Taxonomy" id="478749"/>
    <lineage>
        <taxon>Bacteria</taxon>
        <taxon>Bacillati</taxon>
        <taxon>Bacillota</taxon>
        <taxon>Clostridia</taxon>
        <taxon>Lachnospirales</taxon>
        <taxon>Lachnospiraceae</taxon>
        <taxon>Marvinbryantia</taxon>
    </lineage>
</organism>
<protein>
    <submittedName>
        <fullName evidence="2">Uncharacterized protein</fullName>
    </submittedName>
</protein>
<dbReference type="EMBL" id="ACCL02000022">
    <property type="protein sequence ID" value="EET59101.1"/>
    <property type="molecule type" value="Genomic_DNA"/>
</dbReference>
<accession>C6LK23</accession>
<proteinExistence type="predicted"/>
<feature type="region of interest" description="Disordered" evidence="1">
    <location>
        <begin position="1"/>
        <end position="31"/>
    </location>
</feature>
<evidence type="ECO:0000256" key="1">
    <source>
        <dbReference type="SAM" id="MobiDB-lite"/>
    </source>
</evidence>
<dbReference type="Proteomes" id="UP000005561">
    <property type="component" value="Unassembled WGS sequence"/>
</dbReference>
<evidence type="ECO:0000313" key="3">
    <source>
        <dbReference type="Proteomes" id="UP000005561"/>
    </source>
</evidence>
<gene>
    <name evidence="2" type="ORF">BRYFOR_09010</name>
</gene>
<dbReference type="AlphaFoldDB" id="C6LK23"/>
<comment type="caution">
    <text evidence="2">The sequence shown here is derived from an EMBL/GenBank/DDBJ whole genome shotgun (WGS) entry which is preliminary data.</text>
</comment>